<comment type="similarity">
    <text evidence="2 12">Belongs to the peptidase A1 family.</text>
</comment>
<dbReference type="FunFam" id="2.40.70.10:FF:000036">
    <property type="entry name" value="Vacuolar aspartic protease"/>
    <property type="match status" value="1"/>
</dbReference>
<dbReference type="STRING" id="403673.A0A177WEE5"/>
<sequence length="400" mass="42732">MQSLLVWLVAAASVVSAHKGNTIKLKKRPHTQDTLNALFSNVQSVYSNRLAFQSETSEDQYILGGGAEHSVPLTDFANAQYFGEIQIGTPPQPFTVIFDTGSSNLWVPSTRCSSIACWMHRRYDASESSTYVNNGTEFAIQYGTGALEGVISQDTVTIGGLTIENQGFGESVKEPGITFAVGRFDGILGLGFDTISVQKVVPPMYNLINNHQLDTPLFGVWLGSSSGEEGGEIVFGAVNHDHFKGAVTWVPVVRKAYWEVELEGVTIGGKKLAIKSSRAAIDTGSSLFALPVAEADAINGILGGKKNWNGQFIVDCATIDSLPELTLQFGGQKFVITGSDYILQVSAGPVGGGDQCISGFMGLDIPAPAGPLWIVGDVFLRKFYTIYDVGNARVGFAEAA</sequence>
<dbReference type="Gene3D" id="2.40.70.10">
    <property type="entry name" value="Acid Proteases"/>
    <property type="match status" value="2"/>
</dbReference>
<evidence type="ECO:0000256" key="4">
    <source>
        <dbReference type="ARBA" id="ARBA00022670"/>
    </source>
</evidence>
<evidence type="ECO:0000313" key="16">
    <source>
        <dbReference type="Proteomes" id="UP000077115"/>
    </source>
</evidence>
<dbReference type="InterPro" id="IPR021109">
    <property type="entry name" value="Peptidase_aspartic_dom_sf"/>
</dbReference>
<proteinExistence type="inferred from homology"/>
<keyword evidence="6 12" id="KW-0064">Aspartyl protease</keyword>
<feature type="domain" description="Peptidase A1" evidence="14">
    <location>
        <begin position="81"/>
        <end position="397"/>
    </location>
</feature>
<keyword evidence="8 11" id="KW-1015">Disulfide bond</keyword>
<evidence type="ECO:0000256" key="6">
    <source>
        <dbReference type="ARBA" id="ARBA00022750"/>
    </source>
</evidence>
<reference evidence="15 16" key="1">
    <citation type="submission" date="2006-10" db="EMBL/GenBank/DDBJ databases">
        <title>The Genome Sequence of Batrachochytrium dendrobatidis JEL423.</title>
        <authorList>
            <consortium name="The Broad Institute Genome Sequencing Platform"/>
            <person name="Birren B."/>
            <person name="Lander E."/>
            <person name="Galagan J."/>
            <person name="Cuomo C."/>
            <person name="Devon K."/>
            <person name="Jaffe D."/>
            <person name="Butler J."/>
            <person name="Alvarez P."/>
            <person name="Gnerre S."/>
            <person name="Grabherr M."/>
            <person name="Kleber M."/>
            <person name="Mauceli E."/>
            <person name="Brockman W."/>
            <person name="Young S."/>
            <person name="LaButti K."/>
            <person name="Sykes S."/>
            <person name="DeCaprio D."/>
            <person name="Crawford M."/>
            <person name="Koehrsen M."/>
            <person name="Engels R."/>
            <person name="Montgomery P."/>
            <person name="Pearson M."/>
            <person name="Howarth C."/>
            <person name="Larson L."/>
            <person name="White J."/>
            <person name="O'Leary S."/>
            <person name="Kodira C."/>
            <person name="Zeng Q."/>
            <person name="Yandava C."/>
            <person name="Alvarado L."/>
            <person name="Longcore J."/>
            <person name="James T."/>
        </authorList>
    </citation>
    <scope>NUCLEOTIDE SEQUENCE [LARGE SCALE GENOMIC DNA]</scope>
    <source>
        <strain evidence="15 16">JEL423</strain>
    </source>
</reference>
<keyword evidence="5 13" id="KW-0732">Signal</keyword>
<dbReference type="VEuPathDB" id="FungiDB:BDEG_22406"/>
<dbReference type="GO" id="GO:0004190">
    <property type="term" value="F:aspartic-type endopeptidase activity"/>
    <property type="evidence" value="ECO:0007669"/>
    <property type="project" value="UniProtKB-KW"/>
</dbReference>
<evidence type="ECO:0000256" key="1">
    <source>
        <dbReference type="ARBA" id="ARBA00004116"/>
    </source>
</evidence>
<feature type="disulfide bond" evidence="11">
    <location>
        <begin position="316"/>
        <end position="356"/>
    </location>
</feature>
<keyword evidence="7 12" id="KW-0378">Hydrolase</keyword>
<dbReference type="FunFam" id="2.40.70.10:FF:000002">
    <property type="entry name" value="Vacuolar aspartic proteinase"/>
    <property type="match status" value="1"/>
</dbReference>
<dbReference type="EMBL" id="DS022301">
    <property type="protein sequence ID" value="OAJ38487.1"/>
    <property type="molecule type" value="Genomic_DNA"/>
</dbReference>
<dbReference type="PROSITE" id="PS00141">
    <property type="entry name" value="ASP_PROTEASE"/>
    <property type="match status" value="2"/>
</dbReference>
<evidence type="ECO:0000256" key="12">
    <source>
        <dbReference type="RuleBase" id="RU000454"/>
    </source>
</evidence>
<dbReference type="PROSITE" id="PS51767">
    <property type="entry name" value="PEPTIDASE_A1"/>
    <property type="match status" value="1"/>
</dbReference>
<organism evidence="15 16">
    <name type="scientific">Batrachochytrium dendrobatidis (strain JEL423)</name>
    <dbReference type="NCBI Taxonomy" id="403673"/>
    <lineage>
        <taxon>Eukaryota</taxon>
        <taxon>Fungi</taxon>
        <taxon>Fungi incertae sedis</taxon>
        <taxon>Chytridiomycota</taxon>
        <taxon>Chytridiomycota incertae sedis</taxon>
        <taxon>Chytridiomycetes</taxon>
        <taxon>Rhizophydiales</taxon>
        <taxon>Rhizophydiales incertae sedis</taxon>
        <taxon>Batrachochytrium</taxon>
    </lineage>
</organism>
<reference evidence="15 16" key="2">
    <citation type="submission" date="2016-05" db="EMBL/GenBank/DDBJ databases">
        <title>Lineage-specific infection strategies underlie the spectrum of fungal disease in amphibians.</title>
        <authorList>
            <person name="Cuomo C.A."/>
            <person name="Farrer R.A."/>
            <person name="James T."/>
            <person name="Longcore J."/>
            <person name="Birren B."/>
        </authorList>
    </citation>
    <scope>NUCLEOTIDE SEQUENCE [LARGE SCALE GENOMIC DNA]</scope>
    <source>
        <strain evidence="15 16">JEL423</strain>
    </source>
</reference>
<dbReference type="PANTHER" id="PTHR47966">
    <property type="entry name" value="BETA-SITE APP-CLEAVING ENZYME, ISOFORM A-RELATED"/>
    <property type="match status" value="1"/>
</dbReference>
<keyword evidence="3" id="KW-0926">Vacuole</keyword>
<dbReference type="PRINTS" id="PR00792">
    <property type="entry name" value="PEPSIN"/>
</dbReference>
<dbReference type="Proteomes" id="UP000077115">
    <property type="component" value="Unassembled WGS sequence"/>
</dbReference>
<evidence type="ECO:0000259" key="14">
    <source>
        <dbReference type="PROSITE" id="PS51767"/>
    </source>
</evidence>
<feature type="disulfide bond" evidence="11">
    <location>
        <begin position="112"/>
        <end position="117"/>
    </location>
</feature>
<evidence type="ECO:0000256" key="3">
    <source>
        <dbReference type="ARBA" id="ARBA00022554"/>
    </source>
</evidence>
<evidence type="ECO:0000256" key="8">
    <source>
        <dbReference type="ARBA" id="ARBA00023157"/>
    </source>
</evidence>
<protein>
    <recommendedName>
        <fullName evidence="14">Peptidase A1 domain-containing protein</fullName>
    </recommendedName>
</protein>
<feature type="signal peptide" evidence="13">
    <location>
        <begin position="1"/>
        <end position="17"/>
    </location>
</feature>
<evidence type="ECO:0000256" key="5">
    <source>
        <dbReference type="ARBA" id="ARBA00022729"/>
    </source>
</evidence>
<dbReference type="InterPro" id="IPR001969">
    <property type="entry name" value="Aspartic_peptidase_AS"/>
</dbReference>
<evidence type="ECO:0000256" key="11">
    <source>
        <dbReference type="PIRSR" id="PIRSR601461-2"/>
    </source>
</evidence>
<evidence type="ECO:0000256" key="13">
    <source>
        <dbReference type="SAM" id="SignalP"/>
    </source>
</evidence>
<evidence type="ECO:0000256" key="7">
    <source>
        <dbReference type="ARBA" id="ARBA00022801"/>
    </source>
</evidence>
<evidence type="ECO:0000256" key="10">
    <source>
        <dbReference type="PIRSR" id="PIRSR601461-1"/>
    </source>
</evidence>
<keyword evidence="4 12" id="KW-0645">Protease</keyword>
<dbReference type="Pfam" id="PF00026">
    <property type="entry name" value="Asp"/>
    <property type="match status" value="1"/>
</dbReference>
<evidence type="ECO:0000256" key="9">
    <source>
        <dbReference type="ARBA" id="ARBA00023180"/>
    </source>
</evidence>
<dbReference type="AlphaFoldDB" id="A0A177WEE5"/>
<dbReference type="PANTHER" id="PTHR47966:SF51">
    <property type="entry name" value="BETA-SITE APP-CLEAVING ENZYME, ISOFORM A-RELATED"/>
    <property type="match status" value="1"/>
</dbReference>
<dbReference type="OrthoDB" id="771136at2759"/>
<dbReference type="SUPFAM" id="SSF50630">
    <property type="entry name" value="Acid proteases"/>
    <property type="match status" value="1"/>
</dbReference>
<feature type="chain" id="PRO_5008077498" description="Peptidase A1 domain-containing protein" evidence="13">
    <location>
        <begin position="18"/>
        <end position="400"/>
    </location>
</feature>
<feature type="active site" evidence="10">
    <location>
        <position position="99"/>
    </location>
</feature>
<evidence type="ECO:0000256" key="2">
    <source>
        <dbReference type="ARBA" id="ARBA00007447"/>
    </source>
</evidence>
<keyword evidence="9" id="KW-0325">Glycoprotein</keyword>
<dbReference type="InterPro" id="IPR001461">
    <property type="entry name" value="Aspartic_peptidase_A1"/>
</dbReference>
<dbReference type="GO" id="GO:0005773">
    <property type="term" value="C:vacuole"/>
    <property type="evidence" value="ECO:0007669"/>
    <property type="project" value="UniProtKB-SubCell"/>
</dbReference>
<dbReference type="InterPro" id="IPR033121">
    <property type="entry name" value="PEPTIDASE_A1"/>
</dbReference>
<dbReference type="eggNOG" id="KOG1339">
    <property type="taxonomic scope" value="Eukaryota"/>
</dbReference>
<dbReference type="GO" id="GO:0006508">
    <property type="term" value="P:proteolysis"/>
    <property type="evidence" value="ECO:0007669"/>
    <property type="project" value="UniProtKB-KW"/>
</dbReference>
<name>A0A177WEE5_BATDL</name>
<gene>
    <name evidence="15" type="ORF">BDEG_22406</name>
</gene>
<accession>A0A177WEE5</accession>
<feature type="active site" evidence="10">
    <location>
        <position position="282"/>
    </location>
</feature>
<evidence type="ECO:0000313" key="15">
    <source>
        <dbReference type="EMBL" id="OAJ38487.1"/>
    </source>
</evidence>
<comment type="subcellular location">
    <subcellularLocation>
        <location evidence="1">Vacuole</location>
    </subcellularLocation>
</comment>